<dbReference type="AlphaFoldDB" id="A0A498SQY3"/>
<feature type="compositionally biased region" description="Basic and acidic residues" evidence="1">
    <location>
        <begin position="51"/>
        <end position="61"/>
    </location>
</feature>
<evidence type="ECO:0000313" key="2">
    <source>
        <dbReference type="EMBL" id="VBB32459.1"/>
    </source>
</evidence>
<sequence length="79" mass="8416">AKMLKKAKKSRRNATSLTTNAATQPVQNKSPPSSSGVHPCILLNIDSGPLMHERSTPDEPHSACANGDDDDDEEGDAFL</sequence>
<feature type="compositionally biased region" description="Basic residues" evidence="1">
    <location>
        <begin position="1"/>
        <end position="12"/>
    </location>
</feature>
<dbReference type="STRING" id="6277.A0A498SQY3"/>
<feature type="compositionally biased region" description="Acidic residues" evidence="1">
    <location>
        <begin position="67"/>
        <end position="79"/>
    </location>
</feature>
<protein>
    <submittedName>
        <fullName evidence="2">Uncharacterized protein</fullName>
    </submittedName>
</protein>
<reference evidence="2 3" key="1">
    <citation type="submission" date="2018-08" db="EMBL/GenBank/DDBJ databases">
        <authorList>
            <person name="Laetsch R D."/>
            <person name="Stevens L."/>
            <person name="Kumar S."/>
            <person name="Blaxter L. M."/>
        </authorList>
    </citation>
    <scope>NUCLEOTIDE SEQUENCE [LARGE SCALE GENOMIC DNA]</scope>
</reference>
<dbReference type="EMBL" id="UPTC01001730">
    <property type="protein sequence ID" value="VBB32459.1"/>
    <property type="molecule type" value="Genomic_DNA"/>
</dbReference>
<accession>A0A498SQY3</accession>
<name>A0A498SQY3_ACAVI</name>
<evidence type="ECO:0000313" key="3">
    <source>
        <dbReference type="Proteomes" id="UP000276991"/>
    </source>
</evidence>
<organism evidence="2 3">
    <name type="scientific">Acanthocheilonema viteae</name>
    <name type="common">Filarial nematode worm</name>
    <name type="synonym">Dipetalonema viteae</name>
    <dbReference type="NCBI Taxonomy" id="6277"/>
    <lineage>
        <taxon>Eukaryota</taxon>
        <taxon>Metazoa</taxon>
        <taxon>Ecdysozoa</taxon>
        <taxon>Nematoda</taxon>
        <taxon>Chromadorea</taxon>
        <taxon>Rhabditida</taxon>
        <taxon>Spirurina</taxon>
        <taxon>Spiruromorpha</taxon>
        <taxon>Filarioidea</taxon>
        <taxon>Onchocercidae</taxon>
        <taxon>Acanthocheilonema</taxon>
    </lineage>
</organism>
<evidence type="ECO:0000256" key="1">
    <source>
        <dbReference type="SAM" id="MobiDB-lite"/>
    </source>
</evidence>
<proteinExistence type="predicted"/>
<keyword evidence="3" id="KW-1185">Reference proteome</keyword>
<feature type="region of interest" description="Disordered" evidence="1">
    <location>
        <begin position="1"/>
        <end position="79"/>
    </location>
</feature>
<dbReference type="Proteomes" id="UP000276991">
    <property type="component" value="Unassembled WGS sequence"/>
</dbReference>
<feature type="non-terminal residue" evidence="2">
    <location>
        <position position="1"/>
    </location>
</feature>
<feature type="compositionally biased region" description="Polar residues" evidence="1">
    <location>
        <begin position="13"/>
        <end position="36"/>
    </location>
</feature>
<gene>
    <name evidence="2" type="ORF">NAV_LOCUS7250</name>
</gene>